<sequence length="85" mass="9859">MPINRCLEKVIEERRREVKKGSLLCRQSNPPELEQDQPSKRNDARNAPLDMFSLLLTTFLMGILWSFINEHPGTFPHVWLSVLVA</sequence>
<dbReference type="Proteomes" id="UP001497516">
    <property type="component" value="Chromosome 1"/>
</dbReference>
<dbReference type="EMBL" id="OZ034813">
    <property type="protein sequence ID" value="CAL1355190.1"/>
    <property type="molecule type" value="Genomic_DNA"/>
</dbReference>
<keyword evidence="4" id="KW-1185">Reference proteome</keyword>
<evidence type="ECO:0000256" key="2">
    <source>
        <dbReference type="SAM" id="Phobius"/>
    </source>
</evidence>
<feature type="region of interest" description="Disordered" evidence="1">
    <location>
        <begin position="22"/>
        <end position="45"/>
    </location>
</feature>
<accession>A0AAV2CHH0</accession>
<keyword evidence="2" id="KW-0472">Membrane</keyword>
<keyword evidence="2" id="KW-0812">Transmembrane</keyword>
<evidence type="ECO:0000256" key="1">
    <source>
        <dbReference type="SAM" id="MobiDB-lite"/>
    </source>
</evidence>
<reference evidence="3 4" key="1">
    <citation type="submission" date="2024-04" db="EMBL/GenBank/DDBJ databases">
        <authorList>
            <person name="Fracassetti M."/>
        </authorList>
    </citation>
    <scope>NUCLEOTIDE SEQUENCE [LARGE SCALE GENOMIC DNA]</scope>
</reference>
<gene>
    <name evidence="3" type="ORF">LTRI10_LOCUS2965</name>
</gene>
<evidence type="ECO:0000313" key="4">
    <source>
        <dbReference type="Proteomes" id="UP001497516"/>
    </source>
</evidence>
<feature type="transmembrane region" description="Helical" evidence="2">
    <location>
        <begin position="49"/>
        <end position="68"/>
    </location>
</feature>
<keyword evidence="2" id="KW-1133">Transmembrane helix</keyword>
<protein>
    <submittedName>
        <fullName evidence="3">Uncharacterized protein</fullName>
    </submittedName>
</protein>
<organism evidence="3 4">
    <name type="scientific">Linum trigynum</name>
    <dbReference type="NCBI Taxonomy" id="586398"/>
    <lineage>
        <taxon>Eukaryota</taxon>
        <taxon>Viridiplantae</taxon>
        <taxon>Streptophyta</taxon>
        <taxon>Embryophyta</taxon>
        <taxon>Tracheophyta</taxon>
        <taxon>Spermatophyta</taxon>
        <taxon>Magnoliopsida</taxon>
        <taxon>eudicotyledons</taxon>
        <taxon>Gunneridae</taxon>
        <taxon>Pentapetalae</taxon>
        <taxon>rosids</taxon>
        <taxon>fabids</taxon>
        <taxon>Malpighiales</taxon>
        <taxon>Linaceae</taxon>
        <taxon>Linum</taxon>
    </lineage>
</organism>
<dbReference type="AlphaFoldDB" id="A0AAV2CHH0"/>
<proteinExistence type="predicted"/>
<name>A0AAV2CHH0_9ROSI</name>
<evidence type="ECO:0000313" key="3">
    <source>
        <dbReference type="EMBL" id="CAL1355190.1"/>
    </source>
</evidence>